<feature type="compositionally biased region" description="Low complexity" evidence="1">
    <location>
        <begin position="59"/>
        <end position="72"/>
    </location>
</feature>
<dbReference type="PANTHER" id="PTHR46472">
    <property type="entry name" value="NUCLEOREDOXIN"/>
    <property type="match status" value="1"/>
</dbReference>
<reference evidence="3" key="1">
    <citation type="submission" date="2021-01" db="EMBL/GenBank/DDBJ databases">
        <authorList>
            <person name="Corre E."/>
            <person name="Pelletier E."/>
            <person name="Niang G."/>
            <person name="Scheremetjew M."/>
            <person name="Finn R."/>
            <person name="Kale V."/>
            <person name="Holt S."/>
            <person name="Cochrane G."/>
            <person name="Meng A."/>
            <person name="Brown T."/>
            <person name="Cohen L."/>
        </authorList>
    </citation>
    <scope>NUCLEOTIDE SEQUENCE</scope>
    <source>
        <strain evidence="3">CCMP125</strain>
    </source>
</reference>
<dbReference type="GO" id="GO:0004791">
    <property type="term" value="F:thioredoxin-disulfide reductase (NADPH) activity"/>
    <property type="evidence" value="ECO:0007669"/>
    <property type="project" value="TreeGrafter"/>
</dbReference>
<dbReference type="EMBL" id="HBHT01034409">
    <property type="protein sequence ID" value="CAD9987236.1"/>
    <property type="molecule type" value="Transcribed_RNA"/>
</dbReference>
<evidence type="ECO:0000256" key="1">
    <source>
        <dbReference type="SAM" id="MobiDB-lite"/>
    </source>
</evidence>
<dbReference type="InterPro" id="IPR012336">
    <property type="entry name" value="Thioredoxin-like_fold"/>
</dbReference>
<dbReference type="Pfam" id="PF13905">
    <property type="entry name" value="Thioredoxin_8"/>
    <property type="match status" value="1"/>
</dbReference>
<dbReference type="GO" id="GO:0030178">
    <property type="term" value="P:negative regulation of Wnt signaling pathway"/>
    <property type="evidence" value="ECO:0007669"/>
    <property type="project" value="TreeGrafter"/>
</dbReference>
<proteinExistence type="predicted"/>
<sequence length="280" mass="30350">MAALSWKESIGNAQAVQEETVATAKAVADEEEVVDLDAASETDTAAAAASAQPEAVTEEAAAAAEETTATEEPPVQSGPLVDLFGPTLLSLELTGPSTAQLKEHYTTDALQGKKVIGVYFSADWCGPCRQFTPELSSFYEKINSRRGKIDEFEIVWVSRCRDMQSFGQYFTTMPWIALPPQEAMGARGEKLSQMYGVKSIPALVLLDDLGSVITTDARNMIPKDKAGIGFPWRNPISTLYMTVVPRSLRLMLKRELGSIKEKAFGKVKGLLNLRAKGAKA</sequence>
<organism evidence="3">
    <name type="scientific">Entomoneis paludosa</name>
    <dbReference type="NCBI Taxonomy" id="265537"/>
    <lineage>
        <taxon>Eukaryota</taxon>
        <taxon>Sar</taxon>
        <taxon>Stramenopiles</taxon>
        <taxon>Ochrophyta</taxon>
        <taxon>Bacillariophyta</taxon>
        <taxon>Bacillariophyceae</taxon>
        <taxon>Bacillariophycidae</taxon>
        <taxon>Entomoneidaceae</taxon>
        <taxon>Entomoneis</taxon>
    </lineage>
</organism>
<dbReference type="GO" id="GO:0031397">
    <property type="term" value="P:negative regulation of protein ubiquitination"/>
    <property type="evidence" value="ECO:0007669"/>
    <property type="project" value="TreeGrafter"/>
</dbReference>
<dbReference type="PANTHER" id="PTHR46472:SF1">
    <property type="entry name" value="NUCLEOREDOXIN"/>
    <property type="match status" value="1"/>
</dbReference>
<gene>
    <name evidence="3" type="ORF">APAL1065_LOCUS23139</name>
</gene>
<feature type="domain" description="Thioredoxin-like fold" evidence="2">
    <location>
        <begin position="114"/>
        <end position="212"/>
    </location>
</feature>
<protein>
    <recommendedName>
        <fullName evidence="2">Thioredoxin-like fold domain-containing protein</fullName>
    </recommendedName>
</protein>
<dbReference type="AlphaFoldDB" id="A0A7S2YP98"/>
<dbReference type="GO" id="GO:0005634">
    <property type="term" value="C:nucleus"/>
    <property type="evidence" value="ECO:0007669"/>
    <property type="project" value="TreeGrafter"/>
</dbReference>
<evidence type="ECO:0000259" key="2">
    <source>
        <dbReference type="Pfam" id="PF13905"/>
    </source>
</evidence>
<accession>A0A7S2YP98</accession>
<dbReference type="Gene3D" id="3.40.30.10">
    <property type="entry name" value="Glutaredoxin"/>
    <property type="match status" value="1"/>
</dbReference>
<dbReference type="InterPro" id="IPR036249">
    <property type="entry name" value="Thioredoxin-like_sf"/>
</dbReference>
<name>A0A7S2YP98_9STRA</name>
<dbReference type="SUPFAM" id="SSF52833">
    <property type="entry name" value="Thioredoxin-like"/>
    <property type="match status" value="1"/>
</dbReference>
<feature type="region of interest" description="Disordered" evidence="1">
    <location>
        <begin position="59"/>
        <end position="79"/>
    </location>
</feature>
<evidence type="ECO:0000313" key="3">
    <source>
        <dbReference type="EMBL" id="CAD9987236.1"/>
    </source>
</evidence>